<reference evidence="2 3" key="1">
    <citation type="submission" date="2017-03" db="EMBL/GenBank/DDBJ databases">
        <authorList>
            <person name="Afonso C.L."/>
            <person name="Miller P.J."/>
            <person name="Scott M.A."/>
            <person name="Spackman E."/>
            <person name="Goraichik I."/>
            <person name="Dimitrov K.M."/>
            <person name="Suarez D.L."/>
            <person name="Swayne D.E."/>
        </authorList>
    </citation>
    <scope>NUCLEOTIDE SEQUENCE [LARGE SCALE GENOMIC DNA]</scope>
    <source>
        <strain evidence="2">SB41UT1</strain>
    </source>
</reference>
<keyword evidence="3" id="KW-1185">Reference proteome</keyword>
<dbReference type="EMBL" id="FWPT01000013">
    <property type="protein sequence ID" value="SMA50480.1"/>
    <property type="molecule type" value="Genomic_DNA"/>
</dbReference>
<proteinExistence type="predicted"/>
<feature type="domain" description="CinA C-terminal" evidence="1">
    <location>
        <begin position="13"/>
        <end position="162"/>
    </location>
</feature>
<dbReference type="EC" id="3.5.1.42" evidence="2"/>
<dbReference type="InterPro" id="IPR036653">
    <property type="entry name" value="CinA-like_C"/>
</dbReference>
<name>A0A1X7AQW3_9GAMM</name>
<keyword evidence="2" id="KW-0378">Hydrolase</keyword>
<dbReference type="NCBIfam" id="TIGR00199">
    <property type="entry name" value="PncC_domain"/>
    <property type="match status" value="1"/>
</dbReference>
<dbReference type="Gene3D" id="3.90.950.20">
    <property type="entry name" value="CinA-like"/>
    <property type="match status" value="1"/>
</dbReference>
<accession>A0A1X7AQW3</accession>
<dbReference type="AlphaFoldDB" id="A0A1X7AQW3"/>
<dbReference type="InterPro" id="IPR008136">
    <property type="entry name" value="CinA_C"/>
</dbReference>
<dbReference type="Pfam" id="PF02464">
    <property type="entry name" value="CinA"/>
    <property type="match status" value="1"/>
</dbReference>
<organism evidence="2 3">
    <name type="scientific">Parendozoicomonas haliclonae</name>
    <dbReference type="NCBI Taxonomy" id="1960125"/>
    <lineage>
        <taxon>Bacteria</taxon>
        <taxon>Pseudomonadati</taxon>
        <taxon>Pseudomonadota</taxon>
        <taxon>Gammaproteobacteria</taxon>
        <taxon>Oceanospirillales</taxon>
        <taxon>Endozoicomonadaceae</taxon>
        <taxon>Parendozoicomonas</taxon>
    </lineage>
</organism>
<evidence type="ECO:0000313" key="2">
    <source>
        <dbReference type="EMBL" id="SMA50480.1"/>
    </source>
</evidence>
<evidence type="ECO:0000313" key="3">
    <source>
        <dbReference type="Proteomes" id="UP000196573"/>
    </source>
</evidence>
<protein>
    <submittedName>
        <fullName evidence="2">Nicotinamide-nucleotide amidohydrolase PncC</fullName>
        <ecNumber evidence="2">3.5.1.42</ecNumber>
    </submittedName>
</protein>
<sequence>MTDAVTDRELDLLATKVGKALAAAGQMLVSAESCTGGGIMKIMTDIPGSSGWCEGGFITYTNRAKQRFLGVPEATLESCGAVSRETVEAMAQGALERSDATISVAVSGIAGPDGGSDQKPVGTVWLAWAQRGQGVRSECCLFTGDRETVRRQTINRALTEILSRYPLAEA</sequence>
<dbReference type="GO" id="GO:0019159">
    <property type="term" value="F:nicotinamide-nucleotide amidase activity"/>
    <property type="evidence" value="ECO:0007669"/>
    <property type="project" value="UniProtKB-EC"/>
</dbReference>
<gene>
    <name evidence="2" type="primary">pncC</name>
    <name evidence="2" type="ORF">EHSB41UT_04291</name>
</gene>
<dbReference type="RefSeq" id="WP_242667390.1">
    <property type="nucleotide sequence ID" value="NZ_CBCSCN010000016.1"/>
</dbReference>
<evidence type="ECO:0000259" key="1">
    <source>
        <dbReference type="Pfam" id="PF02464"/>
    </source>
</evidence>
<dbReference type="Proteomes" id="UP000196573">
    <property type="component" value="Unassembled WGS sequence"/>
</dbReference>
<dbReference type="SUPFAM" id="SSF142433">
    <property type="entry name" value="CinA-like"/>
    <property type="match status" value="1"/>
</dbReference>